<evidence type="ECO:0000313" key="3">
    <source>
        <dbReference type="Proteomes" id="UP000179807"/>
    </source>
</evidence>
<reference evidence="2" key="1">
    <citation type="submission" date="2016-10" db="EMBL/GenBank/DDBJ databases">
        <authorList>
            <person name="Benchimol M."/>
            <person name="Almeida L.G."/>
            <person name="Vasconcelos A.T."/>
            <person name="Perreira-Neves A."/>
            <person name="Rosa I.A."/>
            <person name="Tasca T."/>
            <person name="Bogo M.R."/>
            <person name="de Souza W."/>
        </authorList>
    </citation>
    <scope>NUCLEOTIDE SEQUENCE [LARGE SCALE GENOMIC DNA]</scope>
    <source>
        <strain evidence="2">K</strain>
    </source>
</reference>
<dbReference type="OrthoDB" id="10651717at2759"/>
<keyword evidence="3" id="KW-1185">Reference proteome</keyword>
<proteinExistence type="predicted"/>
<dbReference type="Proteomes" id="UP000179807">
    <property type="component" value="Unassembled WGS sequence"/>
</dbReference>
<organism evidence="2 3">
    <name type="scientific">Tritrichomonas foetus</name>
    <dbReference type="NCBI Taxonomy" id="1144522"/>
    <lineage>
        <taxon>Eukaryota</taxon>
        <taxon>Metamonada</taxon>
        <taxon>Parabasalia</taxon>
        <taxon>Tritrichomonadida</taxon>
        <taxon>Tritrichomonadidae</taxon>
        <taxon>Tritrichomonas</taxon>
    </lineage>
</organism>
<name>A0A1J4KDL0_9EUKA</name>
<keyword evidence="1" id="KW-0472">Membrane</keyword>
<protein>
    <submittedName>
        <fullName evidence="2">Uncharacterized protein</fullName>
    </submittedName>
</protein>
<keyword evidence="1" id="KW-0812">Transmembrane</keyword>
<dbReference type="AlphaFoldDB" id="A0A1J4KDL0"/>
<accession>A0A1J4KDL0</accession>
<evidence type="ECO:0000256" key="1">
    <source>
        <dbReference type="SAM" id="Phobius"/>
    </source>
</evidence>
<sequence length="414" mass="49029">MRFPLCIYLLQKHRLFYASIYFVILCTINFLIIFFPTKFFFQSSPEFTTFAPTSPKRFRMSPYMQKIFGWMNISNIENYKFKYYHDFSKCTLCNFTPHNPRRVRTDSFDLAFSFLIGGSLAGLQPFIQSLRTTGCLAQIVLFVDNITKAKILEITGDFTEDCGVNLVDIGYYVKYPKRRFIYYIKHYLTSFFFNSHVNMFNRVLVSDFVDVVFQGNPFLMPWPDEENTIVMSPEYEHEGRYTYHFNMTANGEREVGILKVFAENLGTPVNFTAYTSGEKQYFNAGVVFTSEKLIRYHGTEISNLVNSLTDEQFERLGKINNRIEEQCVHNIIINERFIPNKDIYVLCDGPNHELFMMVGRRKVVQQKFPDFKYKKKTVLLYHLIHYHNYYCMSIQEKCFNTYNISNYIRCSLQY</sequence>
<keyword evidence="1" id="KW-1133">Transmembrane helix</keyword>
<dbReference type="VEuPathDB" id="TrichDB:TRFO_23990"/>
<dbReference type="EMBL" id="MLAK01000688">
    <property type="protein sequence ID" value="OHT07718.1"/>
    <property type="molecule type" value="Genomic_DNA"/>
</dbReference>
<dbReference type="GeneID" id="94838191"/>
<gene>
    <name evidence="2" type="ORF">TRFO_23990</name>
</gene>
<dbReference type="RefSeq" id="XP_068360854.1">
    <property type="nucleotide sequence ID" value="XM_068503487.1"/>
</dbReference>
<dbReference type="SUPFAM" id="SSF53448">
    <property type="entry name" value="Nucleotide-diphospho-sugar transferases"/>
    <property type="match status" value="1"/>
</dbReference>
<dbReference type="InterPro" id="IPR029044">
    <property type="entry name" value="Nucleotide-diphossugar_trans"/>
</dbReference>
<evidence type="ECO:0000313" key="2">
    <source>
        <dbReference type="EMBL" id="OHT07718.1"/>
    </source>
</evidence>
<feature type="transmembrane region" description="Helical" evidence="1">
    <location>
        <begin position="15"/>
        <end position="35"/>
    </location>
</feature>
<comment type="caution">
    <text evidence="2">The sequence shown here is derived from an EMBL/GenBank/DDBJ whole genome shotgun (WGS) entry which is preliminary data.</text>
</comment>